<dbReference type="EMBL" id="NOJZ02000004">
    <property type="protein sequence ID" value="RDY24200.1"/>
    <property type="molecule type" value="Genomic_DNA"/>
</dbReference>
<name>A0A371IUN6_9FIRM</name>
<reference evidence="1 2" key="1">
    <citation type="journal article" date="2017" name="Genome Announc.">
        <title>Draft Genome Sequence of Romboutsia maritimum sp. nov. Strain CCRI-22766(T), Isolated from Coastal Estuarine Mud.</title>
        <authorList>
            <person name="Maheux A.F."/>
            <person name="Boudreau D.K."/>
            <person name="Berube E."/>
            <person name="Boissinot M."/>
            <person name="Raymond F."/>
            <person name="Brodeur S."/>
            <person name="Corbeil J."/>
            <person name="Brightwell G."/>
            <person name="Broda D."/>
            <person name="Omar R.F."/>
            <person name="Bergeron M.G."/>
        </authorList>
    </citation>
    <scope>NUCLEOTIDE SEQUENCE [LARGE SCALE GENOMIC DNA]</scope>
    <source>
        <strain evidence="1 2">CCRI-22766</strain>
    </source>
</reference>
<protein>
    <submittedName>
        <fullName evidence="1">Uncharacterized protein</fullName>
    </submittedName>
</protein>
<proteinExistence type="predicted"/>
<organism evidence="1 2">
    <name type="scientific">Romboutsia maritimum</name>
    <dbReference type="NCBI Taxonomy" id="2020948"/>
    <lineage>
        <taxon>Bacteria</taxon>
        <taxon>Bacillati</taxon>
        <taxon>Bacillota</taxon>
        <taxon>Clostridia</taxon>
        <taxon>Peptostreptococcales</taxon>
        <taxon>Peptostreptococcaceae</taxon>
        <taxon>Romboutsia</taxon>
    </lineage>
</organism>
<evidence type="ECO:0000313" key="1">
    <source>
        <dbReference type="EMBL" id="RDY24200.1"/>
    </source>
</evidence>
<sequence length="115" mass="13725">MSQYILLTSDCELPEIDLTNKQNITVEEAKIKGISSPDWCTWDELDPNCEILHFENEDDINNLCIYENYDFIDELRLYTENKYIYMIDCLTDKKRAEQLFDYICSINLLNEICIY</sequence>
<gene>
    <name evidence="1" type="ORF">CHF27_003735</name>
</gene>
<accession>A0A371IUN6</accession>
<comment type="caution">
    <text evidence="1">The sequence shown here is derived from an EMBL/GenBank/DDBJ whole genome shotgun (WGS) entry which is preliminary data.</text>
</comment>
<dbReference type="OrthoDB" id="1797524at2"/>
<dbReference type="RefSeq" id="WP_095406196.1">
    <property type="nucleotide sequence ID" value="NZ_NOJZ02000004.1"/>
</dbReference>
<evidence type="ECO:0000313" key="2">
    <source>
        <dbReference type="Proteomes" id="UP000243494"/>
    </source>
</evidence>
<dbReference type="AlphaFoldDB" id="A0A371IUN6"/>
<dbReference type="Proteomes" id="UP000243494">
    <property type="component" value="Unassembled WGS sequence"/>
</dbReference>
<keyword evidence="2" id="KW-1185">Reference proteome</keyword>